<proteinExistence type="predicted"/>
<keyword evidence="2" id="KW-1185">Reference proteome</keyword>
<dbReference type="EMBL" id="BGZK01001080">
    <property type="protein sequence ID" value="GBP70604.1"/>
    <property type="molecule type" value="Genomic_DNA"/>
</dbReference>
<name>A0A4C1Y6R6_EUMVA</name>
<evidence type="ECO:0000313" key="2">
    <source>
        <dbReference type="Proteomes" id="UP000299102"/>
    </source>
</evidence>
<dbReference type="OrthoDB" id="8195690at2759"/>
<organism evidence="1 2">
    <name type="scientific">Eumeta variegata</name>
    <name type="common">Bagworm moth</name>
    <name type="synonym">Eumeta japonica</name>
    <dbReference type="NCBI Taxonomy" id="151549"/>
    <lineage>
        <taxon>Eukaryota</taxon>
        <taxon>Metazoa</taxon>
        <taxon>Ecdysozoa</taxon>
        <taxon>Arthropoda</taxon>
        <taxon>Hexapoda</taxon>
        <taxon>Insecta</taxon>
        <taxon>Pterygota</taxon>
        <taxon>Neoptera</taxon>
        <taxon>Endopterygota</taxon>
        <taxon>Lepidoptera</taxon>
        <taxon>Glossata</taxon>
        <taxon>Ditrysia</taxon>
        <taxon>Tineoidea</taxon>
        <taxon>Psychidae</taxon>
        <taxon>Oiketicinae</taxon>
        <taxon>Eumeta</taxon>
    </lineage>
</organism>
<comment type="caution">
    <text evidence="1">The sequence shown here is derived from an EMBL/GenBank/DDBJ whole genome shotgun (WGS) entry which is preliminary data.</text>
</comment>
<sequence length="309" mass="34748">MPLPSLDMGRLWNVGRKVDWSDGKGRHVTTKYQPDPPKFETGGFEPILPTTAGGFMPIPNPSVNVTHNINSVLNSMNYSNEGGVYENISVSAVKDPIKIIHSNTTHKKTKTEIHELQAFTGNDSNAEMTFNRTKNVQEQNAIPNQVTKYNLMETNVTITKVTEKEGLLITTDTSSDMSLPSWLETTTMAYTPSLSVTTKPPIRKHAESQPTALSAVFVPNIEDSQPRKEQSKRPATITKVKMPQVEQYDFEENFALVNNRNGKTSFTDDKNLGNTKTRHSEGAEWCKIIYTHMITSLFNYEKETKMYLV</sequence>
<protein>
    <submittedName>
        <fullName evidence="1">Uncharacterized protein</fullName>
    </submittedName>
</protein>
<accession>A0A4C1Y6R6</accession>
<gene>
    <name evidence="1" type="ORF">EVAR_55178_1</name>
</gene>
<evidence type="ECO:0000313" key="1">
    <source>
        <dbReference type="EMBL" id="GBP70604.1"/>
    </source>
</evidence>
<dbReference type="AlphaFoldDB" id="A0A4C1Y6R6"/>
<reference evidence="1 2" key="1">
    <citation type="journal article" date="2019" name="Commun. Biol.">
        <title>The bagworm genome reveals a unique fibroin gene that provides high tensile strength.</title>
        <authorList>
            <person name="Kono N."/>
            <person name="Nakamura H."/>
            <person name="Ohtoshi R."/>
            <person name="Tomita M."/>
            <person name="Numata K."/>
            <person name="Arakawa K."/>
        </authorList>
    </citation>
    <scope>NUCLEOTIDE SEQUENCE [LARGE SCALE GENOMIC DNA]</scope>
</reference>
<dbReference type="Proteomes" id="UP000299102">
    <property type="component" value="Unassembled WGS sequence"/>
</dbReference>